<dbReference type="AlphaFoldDB" id="K6WT45"/>
<dbReference type="InterPro" id="IPR056911">
    <property type="entry name" value="Phage_Znf_bind_put"/>
</dbReference>
<evidence type="ECO:0000259" key="1">
    <source>
        <dbReference type="Pfam" id="PF24623"/>
    </source>
</evidence>
<proteinExistence type="predicted"/>
<dbReference type="RefSeq" id="WP_006593538.1">
    <property type="nucleotide sequence ID" value="NZ_BAHD01000054.1"/>
</dbReference>
<dbReference type="Proteomes" id="UP000008366">
    <property type="component" value="Unassembled WGS sequence"/>
</dbReference>
<sequence length="140" mass="15719">MTATAEGGHARIALGPHDLARRVPCTICRAQTGDPCRDPDDSVRNDPHHSRWIRYQHLMRQRPFTAVVREDVDSLRVGDVLLCVATAEPRTLRVLADGMGPHEGPEFIDARIVEFRAFVEESSRLTPRRPTRRPQFGASA</sequence>
<dbReference type="EMBL" id="BAHD01000054">
    <property type="protein sequence ID" value="GAB97006.1"/>
    <property type="molecule type" value="Genomic_DNA"/>
</dbReference>
<name>K6WT45_9MICO</name>
<dbReference type="Pfam" id="PF24623">
    <property type="entry name" value="Phage_zn_bind_8"/>
    <property type="match status" value="1"/>
</dbReference>
<evidence type="ECO:0000313" key="3">
    <source>
        <dbReference type="Proteomes" id="UP000008366"/>
    </source>
</evidence>
<reference evidence="2 3" key="1">
    <citation type="submission" date="2012-08" db="EMBL/GenBank/DDBJ databases">
        <title>Whole genome shotgun sequence of Kineosphaera limosa NBRC 100340.</title>
        <authorList>
            <person name="Yoshida I."/>
            <person name="Isaki S."/>
            <person name="Hosoyama A."/>
            <person name="Tsuchikane K."/>
            <person name="Katsumata H."/>
            <person name="Ando Y."/>
            <person name="Ohji S."/>
            <person name="Hamada M."/>
            <person name="Tamura T."/>
            <person name="Yamazoe A."/>
            <person name="Yamazaki S."/>
            <person name="Fujita N."/>
        </authorList>
    </citation>
    <scope>NUCLEOTIDE SEQUENCE [LARGE SCALE GENOMIC DNA]</scope>
    <source>
        <strain evidence="2 3">NBRC 100340</strain>
    </source>
</reference>
<protein>
    <recommendedName>
        <fullName evidence="1">DNA-binding phage zinc finger domain-containing protein</fullName>
    </recommendedName>
</protein>
<evidence type="ECO:0000313" key="2">
    <source>
        <dbReference type="EMBL" id="GAB97006.1"/>
    </source>
</evidence>
<keyword evidence="3" id="KW-1185">Reference proteome</keyword>
<dbReference type="OrthoDB" id="5146527at2"/>
<organism evidence="2 3">
    <name type="scientific">Kineosphaera limosa NBRC 100340</name>
    <dbReference type="NCBI Taxonomy" id="1184609"/>
    <lineage>
        <taxon>Bacteria</taxon>
        <taxon>Bacillati</taxon>
        <taxon>Actinomycetota</taxon>
        <taxon>Actinomycetes</taxon>
        <taxon>Micrococcales</taxon>
        <taxon>Dermatophilaceae</taxon>
        <taxon>Kineosphaera</taxon>
    </lineage>
</organism>
<feature type="domain" description="DNA-binding phage zinc finger" evidence="1">
    <location>
        <begin position="18"/>
        <end position="56"/>
    </location>
</feature>
<comment type="caution">
    <text evidence="2">The sequence shown here is derived from an EMBL/GenBank/DDBJ whole genome shotgun (WGS) entry which is preliminary data.</text>
</comment>
<gene>
    <name evidence="2" type="ORF">KILIM_054_00160</name>
</gene>
<accession>K6WT45</accession>